<dbReference type="OrthoDB" id="9802248at2"/>
<dbReference type="PANTHER" id="PTHR42951:SF15">
    <property type="entry name" value="METALLO-BETA-LACTAMASE SUPERFAMILY PROTEIN"/>
    <property type="match status" value="1"/>
</dbReference>
<name>A0A1R1QYY9_9BACI</name>
<evidence type="ECO:0000259" key="1">
    <source>
        <dbReference type="SMART" id="SM00849"/>
    </source>
</evidence>
<comment type="caution">
    <text evidence="2">The sequence shown here is derived from an EMBL/GenBank/DDBJ whole genome shotgun (WGS) entry which is preliminary data.</text>
</comment>
<protein>
    <submittedName>
        <fullName evidence="2">MBL fold metallo-hydrolase</fullName>
    </submittedName>
</protein>
<keyword evidence="3" id="KW-1185">Reference proteome</keyword>
<dbReference type="RefSeq" id="WP_076762315.1">
    <property type="nucleotide sequence ID" value="NZ_CP133085.1"/>
</dbReference>
<dbReference type="SUPFAM" id="SSF56281">
    <property type="entry name" value="Metallo-hydrolase/oxidoreductase"/>
    <property type="match status" value="1"/>
</dbReference>
<dbReference type="PANTHER" id="PTHR42951">
    <property type="entry name" value="METALLO-BETA-LACTAMASE DOMAIN-CONTAINING"/>
    <property type="match status" value="1"/>
</dbReference>
<dbReference type="Pfam" id="PF00753">
    <property type="entry name" value="Lactamase_B"/>
    <property type="match status" value="1"/>
</dbReference>
<dbReference type="SMART" id="SM00849">
    <property type="entry name" value="Lactamase_B"/>
    <property type="match status" value="1"/>
</dbReference>
<accession>A0A1R1QYY9</accession>
<accession>A0A1R1RQF4</accession>
<dbReference type="GeneID" id="92789254"/>
<sequence>MRLSDGLEMLELGSEAFGHKIVLNPVLVWDEEDAVLIDTGMPGQLDQILKGLSGTGISLGMLKAVVLTHQDIDHIGNLPDLLQEADGRAKSYAHKLEKPYIEGERPLLKTDPGKIDDETKQALPKDLLTIYENPPKAKIDRLLEDGMELPFCGGIQVIATPGHTDGHISLYLKKSKTLITGDALVCSEGILQPPIPKVTPDMKQAVQSLEKLLPFDINRVICYHGGAVEGDPKERIREIMNQANS</sequence>
<dbReference type="Proteomes" id="UP000187367">
    <property type="component" value="Unassembled WGS sequence"/>
</dbReference>
<evidence type="ECO:0000313" key="3">
    <source>
        <dbReference type="Proteomes" id="UP000187367"/>
    </source>
</evidence>
<dbReference type="CDD" id="cd07721">
    <property type="entry name" value="yflN-like_MBL-fold"/>
    <property type="match status" value="1"/>
</dbReference>
<dbReference type="EMBL" id="MTJL01000002">
    <property type="protein sequence ID" value="OMI09883.1"/>
    <property type="molecule type" value="Genomic_DNA"/>
</dbReference>
<evidence type="ECO:0000313" key="2">
    <source>
        <dbReference type="EMBL" id="OMI09883.1"/>
    </source>
</evidence>
<organism evidence="2 3">
    <name type="scientific">Bacillus swezeyi</name>
    <dbReference type="NCBI Taxonomy" id="1925020"/>
    <lineage>
        <taxon>Bacteria</taxon>
        <taxon>Bacillati</taxon>
        <taxon>Bacillota</taxon>
        <taxon>Bacilli</taxon>
        <taxon>Bacillales</taxon>
        <taxon>Bacillaceae</taxon>
        <taxon>Bacillus</taxon>
    </lineage>
</organism>
<gene>
    <name evidence="2" type="ORF">BW143_01190</name>
</gene>
<reference evidence="2 3" key="1">
    <citation type="submission" date="2017-01" db="EMBL/GenBank/DDBJ databases">
        <title>Bacillus phylogenomics.</title>
        <authorList>
            <person name="Dunlap C."/>
        </authorList>
    </citation>
    <scope>NUCLEOTIDE SEQUENCE [LARGE SCALE GENOMIC DNA]</scope>
    <source>
        <strain evidence="2 3">NRRL B-41282</strain>
    </source>
</reference>
<dbReference type="Gene3D" id="3.60.15.10">
    <property type="entry name" value="Ribonuclease Z/Hydroxyacylglutathione hydrolase-like"/>
    <property type="match status" value="1"/>
</dbReference>
<dbReference type="InterPro" id="IPR001279">
    <property type="entry name" value="Metallo-B-lactamas"/>
</dbReference>
<dbReference type="AlphaFoldDB" id="A0A1R1QYY9"/>
<dbReference type="InterPro" id="IPR050855">
    <property type="entry name" value="NDM-1-like"/>
</dbReference>
<dbReference type="InterPro" id="IPR036866">
    <property type="entry name" value="RibonucZ/Hydroxyglut_hydro"/>
</dbReference>
<feature type="domain" description="Metallo-beta-lactamase" evidence="1">
    <location>
        <begin position="22"/>
        <end position="224"/>
    </location>
</feature>
<proteinExistence type="predicted"/>